<accession>A0A0E0QSN4</accession>
<sequence>MKQMPRIVILSRHCLRKGLIANEILQIPINRFGDEDFTSWPHDKHGTYTEIKQRYDIKLKRRGIMHLRNWIFDFLEQNSSFQHTVLIVTFWHIREARNNARNGISALHPRRVAQKVFGYVDMIMQHCSKSPLLHSKVDSTAGRNSNDQYRCCSFPIYSSSGNQIRDHTGICLLVLNHAANE</sequence>
<keyword evidence="2" id="KW-1185">Reference proteome</keyword>
<dbReference type="STRING" id="4529.A0A0E0QSN4"/>
<dbReference type="AlphaFoldDB" id="A0A0E0QSN4"/>
<dbReference type="HOGENOM" id="CLU_1491380_0_0_1"/>
<protein>
    <submittedName>
        <fullName evidence="1">Uncharacterized protein</fullName>
    </submittedName>
</protein>
<dbReference type="Proteomes" id="UP000008022">
    <property type="component" value="Unassembled WGS sequence"/>
</dbReference>
<organism evidence="1 2">
    <name type="scientific">Oryza rufipogon</name>
    <name type="common">Brownbeard rice</name>
    <name type="synonym">Asian wild rice</name>
    <dbReference type="NCBI Taxonomy" id="4529"/>
    <lineage>
        <taxon>Eukaryota</taxon>
        <taxon>Viridiplantae</taxon>
        <taxon>Streptophyta</taxon>
        <taxon>Embryophyta</taxon>
        <taxon>Tracheophyta</taxon>
        <taxon>Spermatophyta</taxon>
        <taxon>Magnoliopsida</taxon>
        <taxon>Liliopsida</taxon>
        <taxon>Poales</taxon>
        <taxon>Poaceae</taxon>
        <taxon>BOP clade</taxon>
        <taxon>Oryzoideae</taxon>
        <taxon>Oryzeae</taxon>
        <taxon>Oryzinae</taxon>
        <taxon>Oryza</taxon>
    </lineage>
</organism>
<reference evidence="1" key="2">
    <citation type="submission" date="2015-06" db="UniProtKB">
        <authorList>
            <consortium name="EnsemblPlants"/>
        </authorList>
    </citation>
    <scope>IDENTIFICATION</scope>
</reference>
<dbReference type="Gramene" id="ORUFI09G14610.1">
    <property type="protein sequence ID" value="ORUFI09G14610.1"/>
    <property type="gene ID" value="ORUFI09G14610"/>
</dbReference>
<evidence type="ECO:0000313" key="2">
    <source>
        <dbReference type="Proteomes" id="UP000008022"/>
    </source>
</evidence>
<reference evidence="2" key="1">
    <citation type="submission" date="2013-06" db="EMBL/GenBank/DDBJ databases">
        <authorList>
            <person name="Zhao Q."/>
        </authorList>
    </citation>
    <scope>NUCLEOTIDE SEQUENCE</scope>
    <source>
        <strain evidence="2">cv. W1943</strain>
    </source>
</reference>
<evidence type="ECO:0000313" key="1">
    <source>
        <dbReference type="EnsemblPlants" id="ORUFI09G14610.1"/>
    </source>
</evidence>
<name>A0A0E0QSN4_ORYRU</name>
<proteinExistence type="predicted"/>
<dbReference type="EnsemblPlants" id="ORUFI09G14610.1">
    <property type="protein sequence ID" value="ORUFI09G14610.1"/>
    <property type="gene ID" value="ORUFI09G14610"/>
</dbReference>